<organism evidence="1 2">
    <name type="scientific">Oceanobacillus profundus</name>
    <dbReference type="NCBI Taxonomy" id="372463"/>
    <lineage>
        <taxon>Bacteria</taxon>
        <taxon>Bacillati</taxon>
        <taxon>Bacillota</taxon>
        <taxon>Bacilli</taxon>
        <taxon>Bacillales</taxon>
        <taxon>Bacillaceae</taxon>
        <taxon>Oceanobacillus</taxon>
    </lineage>
</organism>
<reference evidence="1 2" key="1">
    <citation type="journal article" date="2007" name="Int. J. Syst. Evol. Microbiol.">
        <title>Oceanobacillus profundus sp. nov., isolated from a deep-sea sediment core.</title>
        <authorList>
            <person name="Kim Y.G."/>
            <person name="Choi D.H."/>
            <person name="Hyun S."/>
            <person name="Cho B.C."/>
        </authorList>
    </citation>
    <scope>NUCLEOTIDE SEQUENCE [LARGE SCALE GENOMIC DNA]</scope>
    <source>
        <strain evidence="1 2">DSM 18246</strain>
    </source>
</reference>
<dbReference type="EMBL" id="QWEH01000021">
    <property type="protein sequence ID" value="RHW29656.1"/>
    <property type="molecule type" value="Genomic_DNA"/>
</dbReference>
<gene>
    <name evidence="1" type="ORF">D1B32_20800</name>
</gene>
<comment type="caution">
    <text evidence="1">The sequence shown here is derived from an EMBL/GenBank/DDBJ whole genome shotgun (WGS) entry which is preliminary data.</text>
</comment>
<evidence type="ECO:0000313" key="2">
    <source>
        <dbReference type="Proteomes" id="UP000285456"/>
    </source>
</evidence>
<evidence type="ECO:0000313" key="1">
    <source>
        <dbReference type="EMBL" id="RHW29656.1"/>
    </source>
</evidence>
<dbReference type="Proteomes" id="UP000285456">
    <property type="component" value="Unassembled WGS sequence"/>
</dbReference>
<dbReference type="AlphaFoldDB" id="A0A417YAW1"/>
<protein>
    <submittedName>
        <fullName evidence="1">Uncharacterized protein</fullName>
    </submittedName>
</protein>
<sequence length="64" mass="7630">MKALTTDLEAKFNVKKVEKMKDDFIAYKYYDPSRTPVDKLKALFHKLLYKNDLALNIFRDRGLF</sequence>
<name>A0A417YAW1_9BACI</name>
<proteinExistence type="predicted"/>
<keyword evidence="2" id="KW-1185">Reference proteome</keyword>
<accession>A0A417YAW1</accession>